<dbReference type="EC" id="3.1.1.29" evidence="1 7"/>
<sequence>MQNLLARLRPAKPAPERAPQPAAPEHADWLVVGLGNPGAQYEATRHNAGHMVLDELADTDLSECAGATVVTVRPRTYMNLSGEGVAPLARRLGVPAERVIVVHDELDLAPGVVRVRAGGSENGHRGLKSLTEHLGTRDYLRVRVGVGRPPQGMSVPDWVLAPIDDAASADLGAGVALAARAVELILAEGLTAAQNEIHRRLG</sequence>
<evidence type="ECO:0000256" key="8">
    <source>
        <dbReference type="RuleBase" id="RU000673"/>
    </source>
</evidence>
<feature type="binding site" evidence="7">
    <location>
        <position position="41"/>
    </location>
    <ligand>
        <name>tRNA</name>
        <dbReference type="ChEBI" id="CHEBI:17843"/>
    </ligand>
</feature>
<feature type="active site" description="Proton acceptor" evidence="7">
    <location>
        <position position="46"/>
    </location>
</feature>
<dbReference type="GO" id="GO:0000049">
    <property type="term" value="F:tRNA binding"/>
    <property type="evidence" value="ECO:0007669"/>
    <property type="project" value="UniProtKB-UniRule"/>
</dbReference>
<dbReference type="PANTHER" id="PTHR17224">
    <property type="entry name" value="PEPTIDYL-TRNA HYDROLASE"/>
    <property type="match status" value="1"/>
</dbReference>
<comment type="catalytic activity">
    <reaction evidence="7 8">
        <text>an N-acyl-L-alpha-aminoacyl-tRNA + H2O = an N-acyl-L-amino acid + a tRNA + H(+)</text>
        <dbReference type="Rhea" id="RHEA:54448"/>
        <dbReference type="Rhea" id="RHEA-COMP:10123"/>
        <dbReference type="Rhea" id="RHEA-COMP:13883"/>
        <dbReference type="ChEBI" id="CHEBI:15377"/>
        <dbReference type="ChEBI" id="CHEBI:15378"/>
        <dbReference type="ChEBI" id="CHEBI:59874"/>
        <dbReference type="ChEBI" id="CHEBI:78442"/>
        <dbReference type="ChEBI" id="CHEBI:138191"/>
        <dbReference type="EC" id="3.1.1.29"/>
    </reaction>
</comment>
<dbReference type="NCBIfam" id="TIGR00447">
    <property type="entry name" value="pth"/>
    <property type="match status" value="1"/>
</dbReference>
<feature type="binding site" evidence="7">
    <location>
        <position position="79"/>
    </location>
    <ligand>
        <name>tRNA</name>
        <dbReference type="ChEBI" id="CHEBI:17843"/>
    </ligand>
</feature>
<dbReference type="PROSITE" id="PS01195">
    <property type="entry name" value="PEPT_TRNA_HYDROL_1"/>
    <property type="match status" value="1"/>
</dbReference>
<feature type="site" description="Discriminates between blocked and unblocked aminoacyl-tRNA" evidence="7">
    <location>
        <position position="36"/>
    </location>
</feature>
<organism evidence="11 12">
    <name type="scientific">Corynebacterium frankenforstense DSM 45800</name>
    <dbReference type="NCBI Taxonomy" id="1437875"/>
    <lineage>
        <taxon>Bacteria</taxon>
        <taxon>Bacillati</taxon>
        <taxon>Actinomycetota</taxon>
        <taxon>Actinomycetes</taxon>
        <taxon>Mycobacteriales</taxon>
        <taxon>Corynebacteriaceae</taxon>
        <taxon>Corynebacterium</taxon>
    </lineage>
</organism>
<dbReference type="GO" id="GO:0006515">
    <property type="term" value="P:protein quality control for misfolded or incompletely synthesized proteins"/>
    <property type="evidence" value="ECO:0007669"/>
    <property type="project" value="UniProtKB-UniRule"/>
</dbReference>
<gene>
    <name evidence="7" type="primary">pth</name>
    <name evidence="11" type="ORF">CFRA_03825</name>
</gene>
<proteinExistence type="inferred from homology"/>
<evidence type="ECO:0000256" key="7">
    <source>
        <dbReference type="HAMAP-Rule" id="MF_00083"/>
    </source>
</evidence>
<dbReference type="EMBL" id="CP009247">
    <property type="protein sequence ID" value="APT88550.1"/>
    <property type="molecule type" value="Genomic_DNA"/>
</dbReference>
<evidence type="ECO:0000256" key="9">
    <source>
        <dbReference type="RuleBase" id="RU004320"/>
    </source>
</evidence>
<dbReference type="STRING" id="1437875.CFRA_03825"/>
<dbReference type="GO" id="GO:0005737">
    <property type="term" value="C:cytoplasm"/>
    <property type="evidence" value="ECO:0007669"/>
    <property type="project" value="UniProtKB-SubCell"/>
</dbReference>
<dbReference type="Pfam" id="PF01195">
    <property type="entry name" value="Pept_tRNA_hydro"/>
    <property type="match status" value="1"/>
</dbReference>
<feature type="site" description="Stabilizes the basic form of H active site to accept a proton" evidence="7">
    <location>
        <position position="104"/>
    </location>
</feature>
<evidence type="ECO:0000256" key="10">
    <source>
        <dbReference type="SAM" id="MobiDB-lite"/>
    </source>
</evidence>
<comment type="function">
    <text evidence="7">Catalyzes the release of premature peptidyl moieties from peptidyl-tRNA molecules trapped in stalled 50S ribosomal subunits, and thus maintains levels of free tRNAs and 50S ribosomes.</text>
</comment>
<evidence type="ECO:0000313" key="11">
    <source>
        <dbReference type="EMBL" id="APT88550.1"/>
    </source>
</evidence>
<evidence type="ECO:0000256" key="1">
    <source>
        <dbReference type="ARBA" id="ARBA00013260"/>
    </source>
</evidence>
<evidence type="ECO:0000256" key="5">
    <source>
        <dbReference type="ARBA" id="ARBA00038063"/>
    </source>
</evidence>
<dbReference type="PANTHER" id="PTHR17224:SF1">
    <property type="entry name" value="PEPTIDYL-TRNA HYDROLASE"/>
    <property type="match status" value="1"/>
</dbReference>
<dbReference type="InterPro" id="IPR036416">
    <property type="entry name" value="Pept_tRNA_hydro_sf"/>
</dbReference>
<comment type="similarity">
    <text evidence="5 7 9">Belongs to the PTH family.</text>
</comment>
<dbReference type="Proteomes" id="UP000185434">
    <property type="component" value="Chromosome"/>
</dbReference>
<dbReference type="GO" id="GO:0004045">
    <property type="term" value="F:peptidyl-tRNA hydrolase activity"/>
    <property type="evidence" value="ECO:0007669"/>
    <property type="project" value="UniProtKB-UniRule"/>
</dbReference>
<keyword evidence="7" id="KW-0963">Cytoplasm</keyword>
<evidence type="ECO:0000256" key="6">
    <source>
        <dbReference type="ARBA" id="ARBA00050038"/>
    </source>
</evidence>
<name>A0A1L7CRS7_9CORY</name>
<comment type="function">
    <text evidence="7">Hydrolyzes ribosome-free peptidyl-tRNAs (with 1 or more amino acids incorporated), which drop off the ribosome during protein synthesis, or as a result of ribosome stalling.</text>
</comment>
<dbReference type="InterPro" id="IPR018171">
    <property type="entry name" value="Pept_tRNA_hydro_CS"/>
</dbReference>
<dbReference type="CDD" id="cd00462">
    <property type="entry name" value="PTH"/>
    <property type="match status" value="1"/>
</dbReference>
<dbReference type="SUPFAM" id="SSF53178">
    <property type="entry name" value="Peptidyl-tRNA hydrolase-like"/>
    <property type="match status" value="1"/>
</dbReference>
<feature type="binding site" evidence="7">
    <location>
        <position position="77"/>
    </location>
    <ligand>
        <name>tRNA</name>
        <dbReference type="ChEBI" id="CHEBI:17843"/>
    </ligand>
</feature>
<feature type="region of interest" description="Disordered" evidence="10">
    <location>
        <begin position="1"/>
        <end position="22"/>
    </location>
</feature>
<keyword evidence="4 7" id="KW-0694">RNA-binding</keyword>
<dbReference type="GO" id="GO:0072344">
    <property type="term" value="P:rescue of stalled ribosome"/>
    <property type="evidence" value="ECO:0007669"/>
    <property type="project" value="UniProtKB-UniRule"/>
</dbReference>
<protein>
    <recommendedName>
        <fullName evidence="6 7">Peptidyl-tRNA hydrolase</fullName>
        <shortName evidence="7">Pth</shortName>
        <ecNumber evidence="1 7">3.1.1.29</ecNumber>
    </recommendedName>
</protein>
<feature type="compositionally biased region" description="Pro residues" evidence="10">
    <location>
        <begin position="12"/>
        <end position="22"/>
    </location>
</feature>
<dbReference type="Gene3D" id="3.40.50.1470">
    <property type="entry name" value="Peptidyl-tRNA hydrolase"/>
    <property type="match status" value="1"/>
</dbReference>
<evidence type="ECO:0000256" key="4">
    <source>
        <dbReference type="ARBA" id="ARBA00022884"/>
    </source>
</evidence>
<evidence type="ECO:0000256" key="2">
    <source>
        <dbReference type="ARBA" id="ARBA00022555"/>
    </source>
</evidence>
<reference evidence="11 12" key="1">
    <citation type="submission" date="2014-08" db="EMBL/GenBank/DDBJ databases">
        <title>Complete genome sequence of Corynebacterium frankenforstense ST18(T) (=DSM 45800(T)), isolated from raw cow milk.</title>
        <authorList>
            <person name="Ruckert C."/>
            <person name="Albersmeier A."/>
            <person name="Winkler A."/>
            <person name="Lipski A."/>
            <person name="Kalinowski J."/>
        </authorList>
    </citation>
    <scope>NUCLEOTIDE SEQUENCE [LARGE SCALE GENOMIC DNA]</scope>
    <source>
        <strain evidence="11 12">ST18</strain>
    </source>
</reference>
<dbReference type="KEGG" id="cfk:CFRA_03825"/>
<keyword evidence="12" id="KW-1185">Reference proteome</keyword>
<comment type="subunit">
    <text evidence="7">Monomer.</text>
</comment>
<keyword evidence="3 7" id="KW-0378">Hydrolase</keyword>
<dbReference type="InterPro" id="IPR001328">
    <property type="entry name" value="Pept_tRNA_hydro"/>
</dbReference>
<dbReference type="AlphaFoldDB" id="A0A1L7CRS7"/>
<evidence type="ECO:0000256" key="3">
    <source>
        <dbReference type="ARBA" id="ARBA00022801"/>
    </source>
</evidence>
<comment type="caution">
    <text evidence="7">Lacks conserved residue(s) required for the propagation of feature annotation.</text>
</comment>
<comment type="subcellular location">
    <subcellularLocation>
        <location evidence="7">Cytoplasm</location>
    </subcellularLocation>
</comment>
<keyword evidence="2 7" id="KW-0820">tRNA-binding</keyword>
<evidence type="ECO:0000313" key="12">
    <source>
        <dbReference type="Proteomes" id="UP000185434"/>
    </source>
</evidence>
<accession>A0A1L7CRS7</accession>
<dbReference type="HAMAP" id="MF_00083">
    <property type="entry name" value="Pept_tRNA_hydro_bact"/>
    <property type="match status" value="1"/>
</dbReference>